<name>A0A538TSL0_UNCEI</name>
<comment type="caution">
    <text evidence="3">The sequence shown here is derived from an EMBL/GenBank/DDBJ whole genome shotgun (WGS) entry which is preliminary data.</text>
</comment>
<evidence type="ECO:0000313" key="4">
    <source>
        <dbReference type="Proteomes" id="UP000317691"/>
    </source>
</evidence>
<dbReference type="EMBL" id="VBOZ01000008">
    <property type="protein sequence ID" value="TMQ66604.1"/>
    <property type="molecule type" value="Genomic_DNA"/>
</dbReference>
<sequence length="322" mass="35138">MAKEWVLVRRERGGTFAPVITIEGTAHSFRDGAVQTGVFYEYQLVAQPTDPQLDSEVSAPTRALAAWFDRTKLNVLVVAGIFFFLLFFYIRQAESGVRWSFRKIPGLAAIEEAIGRATEMGRGILYVPGVQEIDDIQTIASMILLTKVARMAAKYETNLLVPANSPGVYTVAEEVVKSAYADVGRSDAYRSDQVRYITSEQFAYVAAVNGIMLRERPAANFLLGAFFAESLLLAETGHSVGAIQIAGTANVHQMPFFVVACDYTLIGEEYFAASALLSNDARLLGSLKASDTVKIFLIAVIVAGSLLLTFGQSWLTGFFATQ</sequence>
<gene>
    <name evidence="3" type="ORF">E6K79_01390</name>
</gene>
<feature type="transmembrane region" description="Helical" evidence="1">
    <location>
        <begin position="295"/>
        <end position="315"/>
    </location>
</feature>
<reference evidence="3 4" key="1">
    <citation type="journal article" date="2019" name="Nat. Microbiol.">
        <title>Mediterranean grassland soil C-N compound turnover is dependent on rainfall and depth, and is mediated by genomically divergent microorganisms.</title>
        <authorList>
            <person name="Diamond S."/>
            <person name="Andeer P.F."/>
            <person name="Li Z."/>
            <person name="Crits-Christoph A."/>
            <person name="Burstein D."/>
            <person name="Anantharaman K."/>
            <person name="Lane K.R."/>
            <person name="Thomas B.C."/>
            <person name="Pan C."/>
            <person name="Northen T.R."/>
            <person name="Banfield J.F."/>
        </authorList>
    </citation>
    <scope>NUCLEOTIDE SEQUENCE [LARGE SCALE GENOMIC DNA]</scope>
    <source>
        <strain evidence="3">WS_9</strain>
    </source>
</reference>
<dbReference type="Pfam" id="PF20539">
    <property type="entry name" value="DUF6754"/>
    <property type="match status" value="1"/>
</dbReference>
<dbReference type="Proteomes" id="UP000317691">
    <property type="component" value="Unassembled WGS sequence"/>
</dbReference>
<feature type="domain" description="DUF6754" evidence="2">
    <location>
        <begin position="65"/>
        <end position="316"/>
    </location>
</feature>
<dbReference type="AlphaFoldDB" id="A0A538TSL0"/>
<keyword evidence="1" id="KW-0472">Membrane</keyword>
<keyword evidence="1" id="KW-0812">Transmembrane</keyword>
<accession>A0A538TSL0</accession>
<keyword evidence="1" id="KW-1133">Transmembrane helix</keyword>
<evidence type="ECO:0000259" key="2">
    <source>
        <dbReference type="Pfam" id="PF20539"/>
    </source>
</evidence>
<dbReference type="InterPro" id="IPR046642">
    <property type="entry name" value="DUF6754"/>
</dbReference>
<feature type="transmembrane region" description="Helical" evidence="1">
    <location>
        <begin position="73"/>
        <end position="90"/>
    </location>
</feature>
<organism evidence="3 4">
    <name type="scientific">Eiseniibacteriota bacterium</name>
    <dbReference type="NCBI Taxonomy" id="2212470"/>
    <lineage>
        <taxon>Bacteria</taxon>
        <taxon>Candidatus Eiseniibacteriota</taxon>
    </lineage>
</organism>
<evidence type="ECO:0000313" key="3">
    <source>
        <dbReference type="EMBL" id="TMQ66604.1"/>
    </source>
</evidence>
<evidence type="ECO:0000256" key="1">
    <source>
        <dbReference type="SAM" id="Phobius"/>
    </source>
</evidence>
<proteinExistence type="predicted"/>
<protein>
    <recommendedName>
        <fullName evidence="2">DUF6754 domain-containing protein</fullName>
    </recommendedName>
</protein>